<proteinExistence type="predicted"/>
<feature type="non-terminal residue" evidence="1">
    <location>
        <position position="1"/>
    </location>
</feature>
<reference evidence="1 2" key="1">
    <citation type="submission" date="2015-09" db="EMBL/GenBank/DDBJ databases">
        <title>Draft genome sequence of Acidiplasma aeolicum DSM 18409.</title>
        <authorList>
            <person name="Hemp J."/>
        </authorList>
    </citation>
    <scope>NUCLEOTIDE SEQUENCE [LARGE SCALE GENOMIC DNA]</scope>
    <source>
        <strain evidence="1 2">V</strain>
    </source>
</reference>
<sequence>LNNTTGSPYGRVNLAIKNSYSAIKSRYNNIVYSTLTIYNYNNRSSISNTTASYLSENGIYINGNMVTAIIHSDNPGKYYLYHYGLLNVPSYLKKEFMAGNISIINVIFNVKSGVDVSGDETAGELATPVVEKISSKDLNHALITGNGAISYETSQETAKAAFAFGLI</sequence>
<dbReference type="AlphaFoldDB" id="A0A0P9CXH9"/>
<dbReference type="EMBL" id="LJCQ01000001">
    <property type="protein sequence ID" value="KPV47698.1"/>
    <property type="molecule type" value="Genomic_DNA"/>
</dbReference>
<evidence type="ECO:0000313" key="1">
    <source>
        <dbReference type="EMBL" id="KPV47698.1"/>
    </source>
</evidence>
<dbReference type="Proteomes" id="UP000050515">
    <property type="component" value="Unassembled WGS sequence"/>
</dbReference>
<protein>
    <submittedName>
        <fullName evidence="1">Uncharacterized protein</fullName>
    </submittedName>
</protein>
<feature type="non-terminal residue" evidence="1">
    <location>
        <position position="167"/>
    </location>
</feature>
<organism evidence="1 2">
    <name type="scientific">Acidiplasma aeolicum</name>
    <dbReference type="NCBI Taxonomy" id="507754"/>
    <lineage>
        <taxon>Archaea</taxon>
        <taxon>Methanobacteriati</taxon>
        <taxon>Thermoplasmatota</taxon>
        <taxon>Thermoplasmata</taxon>
        <taxon>Thermoplasmatales</taxon>
        <taxon>Ferroplasmaceae</taxon>
        <taxon>Acidiplasma</taxon>
    </lineage>
</organism>
<comment type="caution">
    <text evidence="1">The sequence shown here is derived from an EMBL/GenBank/DDBJ whole genome shotgun (WGS) entry which is preliminary data.</text>
</comment>
<accession>A0A0P9CXH9</accession>
<evidence type="ECO:0000313" key="2">
    <source>
        <dbReference type="Proteomes" id="UP000050515"/>
    </source>
</evidence>
<name>A0A0P9CXH9_9ARCH</name>
<gene>
    <name evidence="1" type="ORF">SE19_00005</name>
</gene>